<dbReference type="InterPro" id="IPR020040">
    <property type="entry name" value="Ribosomal_uL6_a/b-dom"/>
</dbReference>
<keyword evidence="1 5" id="KW-0699">rRNA-binding</keyword>
<dbReference type="PATRIC" id="fig|1839936.3.peg.1044"/>
<evidence type="ECO:0000256" key="1">
    <source>
        <dbReference type="ARBA" id="ARBA00022730"/>
    </source>
</evidence>
<dbReference type="SUPFAM" id="SSF56053">
    <property type="entry name" value="Ribosomal protein L6"/>
    <property type="match status" value="2"/>
</dbReference>
<protein>
    <recommendedName>
        <fullName evidence="5">Large ribosomal subunit protein uL6</fullName>
    </recommendedName>
</protein>
<dbReference type="Proteomes" id="UP000885936">
    <property type="component" value="Unassembled WGS sequence"/>
</dbReference>
<evidence type="ECO:0000256" key="4">
    <source>
        <dbReference type="ARBA" id="ARBA00023274"/>
    </source>
</evidence>
<dbReference type="GO" id="GO:0003735">
    <property type="term" value="F:structural constituent of ribosome"/>
    <property type="evidence" value="ECO:0007669"/>
    <property type="project" value="UniProtKB-UniRule"/>
</dbReference>
<dbReference type="Proteomes" id="UP000185779">
    <property type="component" value="Unassembled WGS sequence"/>
</dbReference>
<dbReference type="GO" id="GO:0022625">
    <property type="term" value="C:cytosolic large ribosomal subunit"/>
    <property type="evidence" value="ECO:0007669"/>
    <property type="project" value="UniProtKB-UniRule"/>
</dbReference>
<dbReference type="Proteomes" id="UP000885863">
    <property type="component" value="Unassembled WGS sequence"/>
</dbReference>
<dbReference type="AlphaFoldDB" id="A0A1F2P465"/>
<keyword evidence="10" id="KW-1185">Reference proteome</keyword>
<evidence type="ECO:0000256" key="2">
    <source>
        <dbReference type="ARBA" id="ARBA00022884"/>
    </source>
</evidence>
<organism evidence="9 10">
    <name type="scientific">Candidatus Syntropharchaeum butanivorans</name>
    <dbReference type="NCBI Taxonomy" id="1839936"/>
    <lineage>
        <taxon>Archaea</taxon>
        <taxon>Methanobacteriati</taxon>
        <taxon>Methanobacteriota</taxon>
        <taxon>Stenosarchaea group</taxon>
        <taxon>Methanomicrobia</taxon>
        <taxon>Methanosarcinales</taxon>
        <taxon>ANME-2 cluster</taxon>
        <taxon>Candidatus Syntropharchaeum</taxon>
    </lineage>
</organism>
<dbReference type="NCBIfam" id="TIGR03653">
    <property type="entry name" value="uL6_arch"/>
    <property type="match status" value="1"/>
</dbReference>
<dbReference type="InterPro" id="IPR000702">
    <property type="entry name" value="Ribosomal_uL6-like"/>
</dbReference>
<name>A0A1F2P465_9EURY</name>
<dbReference type="InterPro" id="IPR036789">
    <property type="entry name" value="Ribosomal_uL6-like_a/b-dom_sf"/>
</dbReference>
<dbReference type="PROSITE" id="PS00700">
    <property type="entry name" value="RIBOSOMAL_L6_2"/>
    <property type="match status" value="1"/>
</dbReference>
<dbReference type="Pfam" id="PF00347">
    <property type="entry name" value="Ribosomal_L6"/>
    <property type="match status" value="2"/>
</dbReference>
<proteinExistence type="inferred from homology"/>
<comment type="function">
    <text evidence="5">This protein binds to the 23S rRNA, and is important in its secondary structure. It is located near the subunit interface in the base of the L7/L12 stalk, and near the tRNA binding site of the peptidyltransferase center.</text>
</comment>
<dbReference type="STRING" id="1839936.SBU_001034"/>
<evidence type="ECO:0000256" key="3">
    <source>
        <dbReference type="ARBA" id="ARBA00022980"/>
    </source>
</evidence>
<feature type="domain" description="Large ribosomal subunit protein uL6 alpha-beta" evidence="6">
    <location>
        <begin position="92"/>
        <end position="166"/>
    </location>
</feature>
<accession>A0A1F2P465</accession>
<keyword evidence="3 5" id="KW-0689">Ribosomal protein</keyword>
<reference evidence="7" key="2">
    <citation type="journal article" date="2020" name="mSystems">
        <title>Genome- and Community-Level Interaction Insights into Carbon Utilization and Element Cycling Functions of Hydrothermarchaeota in Hydrothermal Sediment.</title>
        <authorList>
            <person name="Zhou Z."/>
            <person name="Liu Y."/>
            <person name="Xu W."/>
            <person name="Pan J."/>
            <person name="Luo Z.H."/>
            <person name="Li M."/>
        </authorList>
    </citation>
    <scope>NUCLEOTIDE SEQUENCE [LARGE SCALE GENOMIC DNA]</scope>
    <source>
        <strain evidence="7">HyVt-185</strain>
        <strain evidence="8">HyVt-386</strain>
    </source>
</reference>
<dbReference type="PIRSF" id="PIRSF002162">
    <property type="entry name" value="Ribosomal_L6"/>
    <property type="match status" value="1"/>
</dbReference>
<dbReference type="EMBL" id="DQZR01000183">
    <property type="protein sequence ID" value="HDM36442.1"/>
    <property type="molecule type" value="Genomic_DNA"/>
</dbReference>
<dbReference type="InterPro" id="IPR019907">
    <property type="entry name" value="Ribosomal_uL6_arc"/>
</dbReference>
<comment type="caution">
    <text evidence="9">The sequence shown here is derived from an EMBL/GenBank/DDBJ whole genome shotgun (WGS) entry which is preliminary data.</text>
</comment>
<dbReference type="GO" id="GO:0002181">
    <property type="term" value="P:cytoplasmic translation"/>
    <property type="evidence" value="ECO:0007669"/>
    <property type="project" value="TreeGrafter"/>
</dbReference>
<keyword evidence="4 5" id="KW-0687">Ribonucleoprotein</keyword>
<gene>
    <name evidence="5" type="primary">rpl6</name>
    <name evidence="7" type="ORF">ENG09_04225</name>
    <name evidence="8" type="ORF">ENI32_05440</name>
    <name evidence="9" type="ORF">SBU_001034</name>
</gene>
<dbReference type="HAMAP" id="MF_01365_A">
    <property type="entry name" value="Ribosomal_uL6_A"/>
    <property type="match status" value="1"/>
</dbReference>
<feature type="domain" description="Large ribosomal subunit protein uL6 alpha-beta" evidence="6">
    <location>
        <begin position="8"/>
        <end position="80"/>
    </location>
</feature>
<dbReference type="EMBL" id="DRIE01000094">
    <property type="protein sequence ID" value="HEC57308.1"/>
    <property type="molecule type" value="Genomic_DNA"/>
</dbReference>
<comment type="similarity">
    <text evidence="5">Belongs to the universal ribosomal protein uL6 family.</text>
</comment>
<evidence type="ECO:0000313" key="8">
    <source>
        <dbReference type="EMBL" id="HEC57308.1"/>
    </source>
</evidence>
<evidence type="ECO:0000313" key="7">
    <source>
        <dbReference type="EMBL" id="HDM36442.1"/>
    </source>
</evidence>
<dbReference type="GO" id="GO:0019843">
    <property type="term" value="F:rRNA binding"/>
    <property type="evidence" value="ECO:0007669"/>
    <property type="project" value="UniProtKB-UniRule"/>
</dbReference>
<evidence type="ECO:0000256" key="5">
    <source>
        <dbReference type="HAMAP-Rule" id="MF_01365"/>
    </source>
</evidence>
<dbReference type="PANTHER" id="PTHR11655">
    <property type="entry name" value="60S/50S RIBOSOMAL PROTEIN L6/L9"/>
    <property type="match status" value="1"/>
</dbReference>
<dbReference type="FunFam" id="3.90.930.12:FF:000008">
    <property type="entry name" value="50S ribosomal protein L6"/>
    <property type="match status" value="1"/>
</dbReference>
<evidence type="ECO:0000259" key="6">
    <source>
        <dbReference type="Pfam" id="PF00347"/>
    </source>
</evidence>
<evidence type="ECO:0000313" key="9">
    <source>
        <dbReference type="EMBL" id="OFV66097.1"/>
    </source>
</evidence>
<dbReference type="NCBIfam" id="NF004037">
    <property type="entry name" value="PRK05518.1"/>
    <property type="match status" value="1"/>
</dbReference>
<evidence type="ECO:0000313" key="10">
    <source>
        <dbReference type="Proteomes" id="UP000185779"/>
    </source>
</evidence>
<dbReference type="Gene3D" id="3.90.930.12">
    <property type="entry name" value="Ribosomal protein L6, alpha-beta domain"/>
    <property type="match status" value="2"/>
</dbReference>
<reference evidence="9 10" key="1">
    <citation type="submission" date="2016-05" db="EMBL/GenBank/DDBJ databases">
        <title>Microbial consortia oxidize butane by reversing methanogenesis.</title>
        <authorList>
            <person name="Laso-Perez R."/>
            <person name="Richter M."/>
            <person name="Wegener G."/>
            <person name="Musat F."/>
        </authorList>
    </citation>
    <scope>NUCLEOTIDE SEQUENCE [LARGE SCALE GENOMIC DNA]</scope>
    <source>
        <strain evidence="9">BOX1</strain>
    </source>
</reference>
<dbReference type="EMBL" id="LYOR01000004">
    <property type="protein sequence ID" value="OFV66097.1"/>
    <property type="molecule type" value="Genomic_DNA"/>
</dbReference>
<comment type="subunit">
    <text evidence="5">Part of the 50S ribosomal subunit.</text>
</comment>
<dbReference type="InterPro" id="IPR002359">
    <property type="entry name" value="Ribosomal_uL6_CS2"/>
</dbReference>
<dbReference type="PANTHER" id="PTHR11655:SF16">
    <property type="entry name" value="60S RIBOSOMAL PROTEIN L9"/>
    <property type="match status" value="1"/>
</dbReference>
<keyword evidence="2 5" id="KW-0694">RNA-binding</keyword>
<sequence>MFTKEIPIPDGVDVVIEGRTVTVAKDGTRLTRELWHPAITIRRSDNHIEVSTGSPRKKVQALTGTFAAHIRNMIEGVTKGFEYRMKVVYAHFPIQLRVEGDHLVIENFLGERAPRRARIMEGASVRIDGSELIITGADKEAVGQTAGNIEQATRIKRRDPRVFQDGIYIISKSVGGSS</sequence>